<gene>
    <name evidence="1" type="ORF">NM688_g2023</name>
</gene>
<sequence>MGASEGKTIGEVHIQGIPSDPPRRSQLHKGRRQKILAAHAEALASSSSAVHDLNWTWRSLTESSASRVPPVFTKDGYYFLTAAGPAVKIYSVASGQVVSTLSPTGTMSQPSQPTGYGDAISSMALNPHNSFQLFTGSLDGCIRLWDILDANLLQTIDISTPVMHLAVHEKFKNEVYVAVLKKANAVNTPGNRAPEDNAAVYRVSLIPTKATADSPVQKSSEQIRVGKTRAPLGLGFSPSGSWLVVIGGHKAYVAKTTDLKGGFTKFVSPEKLTCLAFHPSEEYFATGDTKGVVRLWYCLNDSIPSGLTGTEKRAPTTTLHWHAHAVSALAFTSNGAYLLSGGEEAVLIIWQLHTGKKEFVPRVGSPITTITVSKSAEEQYLLGLADASFVSVRSGTLRISKVIARVKLDSATAYDRTHVTSAPLAVHSLSSSLILPSSHPSTLQTYSPVTSKLISELEISPSNRVSRREDNPLEPCRVEQASVSEGGEWMATVDGREGSGGFGAEIYLKIWNWDRKASSWTLNTRVDRPHGLKSITSISFRPRGKDDGAESLVTTGEDGTIKVWGTRSSSKGEVFWVARSTTRFRSEVPTHASWSLDGSLLTVSLGPYAVLYDPSTMLVIKNLTCPECPLVLSTHFVGQGGRYLAFRGYRDLVLWDLITESVRWRYHSTSSLQRVFPHPRDGTFVVFESHTQTRTTVTKFNVESVTPISTRFLPFYLLNVALCPSRWMLAKDPSSFTFVGITGSWTVVLLGDQIHLAEDDTAGPRSLAGIEQTTKRTLFQDLFGKVALSDAPKPLPTSFPSNSSSWKGKEVEKVFETPAYLLPPLGSLFDPLIDEFLTLRTTDESATAEDDSVSEDEDAEMAEEGSQTQIIIGNRLERIVDAKEMVAMIELFQHHAIHSPAPNSMSPPLRERT</sequence>
<reference evidence="1" key="1">
    <citation type="submission" date="2022-07" db="EMBL/GenBank/DDBJ databases">
        <title>Genome Sequence of Phlebia brevispora.</title>
        <authorList>
            <person name="Buettner E."/>
        </authorList>
    </citation>
    <scope>NUCLEOTIDE SEQUENCE</scope>
    <source>
        <strain evidence="1">MPL23</strain>
    </source>
</reference>
<comment type="caution">
    <text evidence="1">The sequence shown here is derived from an EMBL/GenBank/DDBJ whole genome shotgun (WGS) entry which is preliminary data.</text>
</comment>
<name>A0ACC1TA07_9APHY</name>
<evidence type="ECO:0000313" key="1">
    <source>
        <dbReference type="EMBL" id="KAJ3556436.1"/>
    </source>
</evidence>
<organism evidence="1 2">
    <name type="scientific">Phlebia brevispora</name>
    <dbReference type="NCBI Taxonomy" id="194682"/>
    <lineage>
        <taxon>Eukaryota</taxon>
        <taxon>Fungi</taxon>
        <taxon>Dikarya</taxon>
        <taxon>Basidiomycota</taxon>
        <taxon>Agaricomycotina</taxon>
        <taxon>Agaricomycetes</taxon>
        <taxon>Polyporales</taxon>
        <taxon>Meruliaceae</taxon>
        <taxon>Phlebia</taxon>
    </lineage>
</organism>
<dbReference type="EMBL" id="JANHOG010000241">
    <property type="protein sequence ID" value="KAJ3556436.1"/>
    <property type="molecule type" value="Genomic_DNA"/>
</dbReference>
<dbReference type="Proteomes" id="UP001148662">
    <property type="component" value="Unassembled WGS sequence"/>
</dbReference>
<accession>A0ACC1TA07</accession>
<keyword evidence="2" id="KW-1185">Reference proteome</keyword>
<protein>
    <submittedName>
        <fullName evidence="1">Uncharacterized protein</fullName>
    </submittedName>
</protein>
<proteinExistence type="predicted"/>
<evidence type="ECO:0000313" key="2">
    <source>
        <dbReference type="Proteomes" id="UP001148662"/>
    </source>
</evidence>